<evidence type="ECO:0000313" key="1">
    <source>
        <dbReference type="EMBL" id="CRZ09158.1"/>
    </source>
</evidence>
<proteinExistence type="predicted"/>
<dbReference type="EMBL" id="HACM01010847">
    <property type="protein sequence ID" value="CRZ11289.1"/>
    <property type="molecule type" value="Transcribed_RNA"/>
</dbReference>
<dbReference type="EMBL" id="HACM01008716">
    <property type="protein sequence ID" value="CRZ09158.1"/>
    <property type="molecule type" value="Transcribed_RNA"/>
</dbReference>
<organism evidence="1">
    <name type="scientific">Spongospora subterranea</name>
    <dbReference type="NCBI Taxonomy" id="70186"/>
    <lineage>
        <taxon>Eukaryota</taxon>
        <taxon>Sar</taxon>
        <taxon>Rhizaria</taxon>
        <taxon>Endomyxa</taxon>
        <taxon>Phytomyxea</taxon>
        <taxon>Plasmodiophorida</taxon>
        <taxon>Plasmodiophoridae</taxon>
        <taxon>Spongospora</taxon>
    </lineage>
</organism>
<name>A0A0H5R4T1_9EUKA</name>
<accession>A0A0H5R4T1</accession>
<protein>
    <submittedName>
        <fullName evidence="1">Uncharacterized protein</fullName>
    </submittedName>
</protein>
<reference evidence="1" key="1">
    <citation type="submission" date="2015-04" db="EMBL/GenBank/DDBJ databases">
        <title>The genome sequence of the plant pathogenic Rhizarian Plasmodiophora brassicae reveals insights in its biotrophic life cycle and the origin of chitin synthesis.</title>
        <authorList>
            <person name="Schwelm A."/>
            <person name="Fogelqvist J."/>
            <person name="Knaust A."/>
            <person name="Julke S."/>
            <person name="Lilja T."/>
            <person name="Dhandapani V."/>
            <person name="Bonilla-Rosso G."/>
            <person name="Karlsson M."/>
            <person name="Shevchenko A."/>
            <person name="Choi S.R."/>
            <person name="Kim H.G."/>
            <person name="Park J.Y."/>
            <person name="Lim Y.P."/>
            <person name="Ludwig-Muller J."/>
            <person name="Dixelius C."/>
        </authorList>
    </citation>
    <scope>NUCLEOTIDE SEQUENCE</scope>
    <source>
        <tissue evidence="1">Potato root galls</tissue>
    </source>
</reference>
<sequence>MKLIFGKEEETALIVDYNCLQLYYYHRLIKKTDSIWKKAPSSRHRLGQHCPTLYKKYDVAMHICTQSRLDNGLLFRLPHQLNSYFQQTGGDILEGAGYIDSISQV</sequence>
<dbReference type="AlphaFoldDB" id="A0A0H5R4T1"/>